<accession>A0AC35TIS0</accession>
<evidence type="ECO:0000313" key="2">
    <source>
        <dbReference type="WBParaSite" id="RSKR_0000108800.1"/>
    </source>
</evidence>
<reference evidence="2" key="1">
    <citation type="submission" date="2016-11" db="UniProtKB">
        <authorList>
            <consortium name="WormBaseParasite"/>
        </authorList>
    </citation>
    <scope>IDENTIFICATION</scope>
    <source>
        <strain evidence="2">KR3021</strain>
    </source>
</reference>
<organism evidence="1 2">
    <name type="scientific">Rhabditophanes sp. KR3021</name>
    <dbReference type="NCBI Taxonomy" id="114890"/>
    <lineage>
        <taxon>Eukaryota</taxon>
        <taxon>Metazoa</taxon>
        <taxon>Ecdysozoa</taxon>
        <taxon>Nematoda</taxon>
        <taxon>Chromadorea</taxon>
        <taxon>Rhabditida</taxon>
        <taxon>Tylenchina</taxon>
        <taxon>Panagrolaimomorpha</taxon>
        <taxon>Strongyloidoidea</taxon>
        <taxon>Alloionematidae</taxon>
        <taxon>Rhabditophanes</taxon>
    </lineage>
</organism>
<sequence length="124" mass="14089">MNLNSSGFSTEIVGVEIPPLWKHPIVEGINCSAMFDGDASYIKENSVNRISLEQLPCKDIRSRGFYAKEPLSKTGADFPLAYIPNIYRDYISIERSFLISYAPQNYYLQLTKKQTPAFNLECLL</sequence>
<protein>
    <submittedName>
        <fullName evidence="2">Uncharacterized protein</fullName>
    </submittedName>
</protein>
<dbReference type="WBParaSite" id="RSKR_0000108800.1">
    <property type="protein sequence ID" value="RSKR_0000108800.1"/>
    <property type="gene ID" value="RSKR_0000108800"/>
</dbReference>
<name>A0AC35TIS0_9BILA</name>
<dbReference type="Proteomes" id="UP000095286">
    <property type="component" value="Unplaced"/>
</dbReference>
<proteinExistence type="predicted"/>
<evidence type="ECO:0000313" key="1">
    <source>
        <dbReference type="Proteomes" id="UP000095286"/>
    </source>
</evidence>